<comment type="caution">
    <text evidence="1">The sequence shown here is derived from an EMBL/GenBank/DDBJ whole genome shotgun (WGS) entry which is preliminary data.</text>
</comment>
<evidence type="ECO:0000313" key="1">
    <source>
        <dbReference type="EMBL" id="EJC04381.1"/>
    </source>
</evidence>
<gene>
    <name evidence="1" type="ORF">HPHPP4_0858</name>
</gene>
<dbReference type="Proteomes" id="UP000004561">
    <property type="component" value="Unassembled WGS sequence"/>
</dbReference>
<organism evidence="1 2">
    <name type="scientific">Helicobacter pylori Hp P-4</name>
    <dbReference type="NCBI Taxonomy" id="992075"/>
    <lineage>
        <taxon>Bacteria</taxon>
        <taxon>Pseudomonadati</taxon>
        <taxon>Campylobacterota</taxon>
        <taxon>Epsilonproteobacteria</taxon>
        <taxon>Campylobacterales</taxon>
        <taxon>Helicobacteraceae</taxon>
        <taxon>Helicobacter</taxon>
    </lineage>
</organism>
<protein>
    <submittedName>
        <fullName evidence="1">Uncharacterized protein</fullName>
    </submittedName>
</protein>
<sequence length="41" mass="4773">MLFINCIKIFPFNPLTPLLIPAPFFDLILIKSAFMIKSKLY</sequence>
<proteinExistence type="predicted"/>
<evidence type="ECO:0000313" key="2">
    <source>
        <dbReference type="Proteomes" id="UP000004561"/>
    </source>
</evidence>
<accession>J0Q0H1</accession>
<dbReference type="AlphaFoldDB" id="J0Q0H1"/>
<dbReference type="PATRIC" id="fig|992075.3.peg.843"/>
<dbReference type="EMBL" id="AKPL01000001">
    <property type="protein sequence ID" value="EJC04381.1"/>
    <property type="molecule type" value="Genomic_DNA"/>
</dbReference>
<name>J0Q0H1_HELPX</name>
<reference evidence="1 2" key="1">
    <citation type="journal article" date="2013" name="Pathog. Dis.">
        <title>Genome sequences of 65 Helicobacter pylori strains isolated from asymptomatic individuals and patients with gastric cancer, peptic ulcer disease, or gastritis.</title>
        <authorList>
            <person name="Blanchard T.G."/>
            <person name="Czinn S.J."/>
            <person name="Correa P."/>
            <person name="Nakazawa T."/>
            <person name="Keelan M."/>
            <person name="Morningstar L."/>
            <person name="Santana-Cruz I."/>
            <person name="Maroo A."/>
            <person name="McCracken C."/>
            <person name="Shefchek K."/>
            <person name="Daugherty S."/>
            <person name="Song Y."/>
            <person name="Fraser C.M."/>
            <person name="Fricke W.F."/>
        </authorList>
    </citation>
    <scope>NUCLEOTIDE SEQUENCE [LARGE SCALE GENOMIC DNA]</scope>
    <source>
        <strain evidence="1 2">Hp P-4</strain>
    </source>
</reference>